<dbReference type="Gene3D" id="3.40.50.150">
    <property type="entry name" value="Vaccinia Virus protein VP39"/>
    <property type="match status" value="1"/>
</dbReference>
<dbReference type="SUPFAM" id="SSF53335">
    <property type="entry name" value="S-adenosyl-L-methionine-dependent methyltransferases"/>
    <property type="match status" value="1"/>
</dbReference>
<keyword evidence="1" id="KW-0472">Membrane</keyword>
<dbReference type="EMBL" id="JACSOD020000508">
    <property type="protein sequence ID" value="MBM6500834.1"/>
    <property type="molecule type" value="Genomic_DNA"/>
</dbReference>
<dbReference type="CDD" id="cd02440">
    <property type="entry name" value="AdoMet_MTases"/>
    <property type="match status" value="1"/>
</dbReference>
<sequence>MASNFQNNPNLYLKDGIYFAKEQSAISYPEEGNQECFQLEDNSFWFRHRNNCIAALVEKFSKDEVFFDIGGGNGFFSAMLQQKGFESVLVEPGIAGCVNAKKRGVQSVICSTLSDAKFEKNSIDNIGLFDVVEHIDDHIEFLTENYEYLKKGGKIYITVPALQILFSEEDVYAGHFRRYTVAQMAGILEKIGFKIKYKTYFFTFLPIPLLLLNAIPYRMGLKKKKKEDHYANRHSLGDGFVSRILNKILRFESNRIKNLKTMSLGSSCLIVAEKK</sequence>
<name>A0ABS2D1X3_9FLAO</name>
<dbReference type="PANTHER" id="PTHR43861">
    <property type="entry name" value="TRANS-ACONITATE 2-METHYLTRANSFERASE-RELATED"/>
    <property type="match status" value="1"/>
</dbReference>
<protein>
    <submittedName>
        <fullName evidence="2">Class I SAM-dependent methyltransferase</fullName>
    </submittedName>
</protein>
<dbReference type="GO" id="GO:0032259">
    <property type="term" value="P:methylation"/>
    <property type="evidence" value="ECO:0007669"/>
    <property type="project" value="UniProtKB-KW"/>
</dbReference>
<dbReference type="Pfam" id="PF13489">
    <property type="entry name" value="Methyltransf_23"/>
    <property type="match status" value="1"/>
</dbReference>
<dbReference type="GO" id="GO:0008168">
    <property type="term" value="F:methyltransferase activity"/>
    <property type="evidence" value="ECO:0007669"/>
    <property type="project" value="UniProtKB-KW"/>
</dbReference>
<dbReference type="RefSeq" id="WP_187656091.1">
    <property type="nucleotide sequence ID" value="NZ_JACSOD020000508.1"/>
</dbReference>
<keyword evidence="2" id="KW-0489">Methyltransferase</keyword>
<dbReference type="PANTHER" id="PTHR43861:SF6">
    <property type="entry name" value="METHYLTRANSFERASE TYPE 11"/>
    <property type="match status" value="1"/>
</dbReference>
<keyword evidence="2" id="KW-0808">Transferase</keyword>
<gene>
    <name evidence="2" type="ORF">H9X54_016205</name>
</gene>
<accession>A0ABS2D1X3</accession>
<keyword evidence="1" id="KW-0812">Transmembrane</keyword>
<comment type="caution">
    <text evidence="2">The sequence shown here is derived from an EMBL/GenBank/DDBJ whole genome shotgun (WGS) entry which is preliminary data.</text>
</comment>
<evidence type="ECO:0000256" key="1">
    <source>
        <dbReference type="SAM" id="Phobius"/>
    </source>
</evidence>
<reference evidence="2 3" key="1">
    <citation type="submission" date="2021-02" db="EMBL/GenBank/DDBJ databases">
        <authorList>
            <person name="Jung H.S."/>
            <person name="Chun B.H."/>
            <person name="Jeon C.O."/>
        </authorList>
    </citation>
    <scope>NUCLEOTIDE SEQUENCE [LARGE SCALE GENOMIC DNA]</scope>
    <source>
        <strain evidence="2 3">LMG 25203</strain>
    </source>
</reference>
<proteinExistence type="predicted"/>
<dbReference type="Proteomes" id="UP000759529">
    <property type="component" value="Unassembled WGS sequence"/>
</dbReference>
<keyword evidence="1" id="KW-1133">Transmembrane helix</keyword>
<dbReference type="InterPro" id="IPR029063">
    <property type="entry name" value="SAM-dependent_MTases_sf"/>
</dbReference>
<feature type="transmembrane region" description="Helical" evidence="1">
    <location>
        <begin position="199"/>
        <end position="217"/>
    </location>
</feature>
<evidence type="ECO:0000313" key="2">
    <source>
        <dbReference type="EMBL" id="MBM6500834.1"/>
    </source>
</evidence>
<evidence type="ECO:0000313" key="3">
    <source>
        <dbReference type="Proteomes" id="UP000759529"/>
    </source>
</evidence>
<organism evidence="2 3">
    <name type="scientific">Flavobacterium macrobrachii</name>
    <dbReference type="NCBI Taxonomy" id="591204"/>
    <lineage>
        <taxon>Bacteria</taxon>
        <taxon>Pseudomonadati</taxon>
        <taxon>Bacteroidota</taxon>
        <taxon>Flavobacteriia</taxon>
        <taxon>Flavobacteriales</taxon>
        <taxon>Flavobacteriaceae</taxon>
        <taxon>Flavobacterium</taxon>
    </lineage>
</organism>
<keyword evidence="3" id="KW-1185">Reference proteome</keyword>